<reference evidence="2" key="1">
    <citation type="submission" date="2009-10" db="EMBL/GenBank/DDBJ databases">
        <title>Diversity of trophic interactions inside an arsenic-rich microbial ecosystem.</title>
        <authorList>
            <person name="Bertin P.N."/>
            <person name="Heinrich-Salmeron A."/>
            <person name="Pelletier E."/>
            <person name="Goulhen-Chollet F."/>
            <person name="Arsene-Ploetze F."/>
            <person name="Gallien S."/>
            <person name="Calteau A."/>
            <person name="Vallenet D."/>
            <person name="Casiot C."/>
            <person name="Chane-Woon-Ming B."/>
            <person name="Giloteaux L."/>
            <person name="Barakat M."/>
            <person name="Bonnefoy V."/>
            <person name="Bruneel O."/>
            <person name="Chandler M."/>
            <person name="Cleiss J."/>
            <person name="Duran R."/>
            <person name="Elbaz-Poulichet F."/>
            <person name="Fonknechten N."/>
            <person name="Lauga B."/>
            <person name="Mornico D."/>
            <person name="Ortet P."/>
            <person name="Schaeffer C."/>
            <person name="Siguier P."/>
            <person name="Alexander Thil Smith A."/>
            <person name="Van Dorsselaer A."/>
            <person name="Weissenbach J."/>
            <person name="Medigue C."/>
            <person name="Le Paslier D."/>
        </authorList>
    </citation>
    <scope>NUCLEOTIDE SEQUENCE</scope>
</reference>
<dbReference type="EMBL" id="CABP01000060">
    <property type="protein sequence ID" value="CBI04379.1"/>
    <property type="molecule type" value="Genomic_DNA"/>
</dbReference>
<proteinExistence type="predicted"/>
<protein>
    <submittedName>
        <fullName evidence="2">Uncharacterized protein</fullName>
    </submittedName>
</protein>
<dbReference type="Gene3D" id="3.40.50.10770">
    <property type="entry name" value="Hypothetical protein VC1899 like domain (Restriction endonuclease-like)"/>
    <property type="match status" value="1"/>
</dbReference>
<evidence type="ECO:0000313" key="2">
    <source>
        <dbReference type="EMBL" id="CBI04379.1"/>
    </source>
</evidence>
<keyword evidence="1" id="KW-0812">Transmembrane</keyword>
<comment type="caution">
    <text evidence="2">The sequence shown here is derived from an EMBL/GenBank/DDBJ whole genome shotgun (WGS) entry which is preliminary data.</text>
</comment>
<accession>E6QB03</accession>
<keyword evidence="1" id="KW-0472">Membrane</keyword>
<dbReference type="AlphaFoldDB" id="E6QB03"/>
<dbReference type="InterPro" id="IPR011335">
    <property type="entry name" value="Restrct_endonuc-II-like"/>
</dbReference>
<name>E6QB03_9ZZZZ</name>
<keyword evidence="1" id="KW-1133">Transmembrane helix</keyword>
<feature type="transmembrane region" description="Helical" evidence="1">
    <location>
        <begin position="12"/>
        <end position="30"/>
    </location>
</feature>
<gene>
    <name evidence="2" type="ORF">CARN5_2191</name>
</gene>
<organism evidence="2">
    <name type="scientific">mine drainage metagenome</name>
    <dbReference type="NCBI Taxonomy" id="410659"/>
    <lineage>
        <taxon>unclassified sequences</taxon>
        <taxon>metagenomes</taxon>
        <taxon>ecological metagenomes</taxon>
    </lineage>
</organism>
<sequence>MIWEWLDRISAIIDILVGGIALYGLVVSLYDPQAIRRWFPGLFVNSHDDGGEVIVQLEARGLVFTVSHRDTPVWMIDKVNPTHIALVGSEASVPEMHAIAEYARRKDIQVVSQQEIKDTDDVSEARHAVEDALHQLRHRVGDQIAVDLTGGKTTMSLGAFMAADEQMVEAVYVSAPYNTQLRKPVLSEAHIYLIANGKRRVEAPGAGAPTP</sequence>
<evidence type="ECO:0000256" key="1">
    <source>
        <dbReference type="SAM" id="Phobius"/>
    </source>
</evidence>
<dbReference type="SUPFAM" id="SSF52980">
    <property type="entry name" value="Restriction endonuclease-like"/>
    <property type="match status" value="1"/>
</dbReference>